<evidence type="ECO:0000313" key="5">
    <source>
        <dbReference type="EMBL" id="RXK53711.1"/>
    </source>
</evidence>
<dbReference type="SMART" id="SM00342">
    <property type="entry name" value="HTH_ARAC"/>
    <property type="match status" value="1"/>
</dbReference>
<dbReference type="GO" id="GO:0043565">
    <property type="term" value="F:sequence-specific DNA binding"/>
    <property type="evidence" value="ECO:0007669"/>
    <property type="project" value="InterPro"/>
</dbReference>
<dbReference type="InterPro" id="IPR050204">
    <property type="entry name" value="AraC_XylS_family_regulators"/>
</dbReference>
<evidence type="ECO:0000256" key="3">
    <source>
        <dbReference type="ARBA" id="ARBA00023163"/>
    </source>
</evidence>
<dbReference type="Pfam" id="PF12833">
    <property type="entry name" value="HTH_18"/>
    <property type="match status" value="1"/>
</dbReference>
<dbReference type="EMBL" id="SDHX01000002">
    <property type="protein sequence ID" value="RXK53711.1"/>
    <property type="molecule type" value="Genomic_DNA"/>
</dbReference>
<comment type="caution">
    <text evidence="5">The sequence shown here is derived from an EMBL/GenBank/DDBJ whole genome shotgun (WGS) entry which is preliminary data.</text>
</comment>
<sequence>MLRYFANGRIHWKERMRCNTRTNWEFYAVTDGRCAVSFRDGDKPVFQERTFWLFAPESPHAWLDDGRHSYRRLSIHFSSVPYPLDEIVRARGGWISRPLDDAAIRRLETIATALEPHFCNPVVASPLHHQRHLMDLCLLLLENDPSATQPLTLTDVASFRVERALSWYAEHLQRHPSVKEVADAIHVSPSHLRRLFAEVRQASPKELFRRVRLDKAQDLLGRTNLTLDEVARACGYTGASHFCREFKAVHRFTPSTWRRRLIDRFIKPLPAGIVPVREFSARPGERAMRA</sequence>
<protein>
    <submittedName>
        <fullName evidence="5">AraC family transcriptional regulator</fullName>
    </submittedName>
</protein>
<evidence type="ECO:0000256" key="1">
    <source>
        <dbReference type="ARBA" id="ARBA00023015"/>
    </source>
</evidence>
<gene>
    <name evidence="5" type="ORF">ESB00_18670</name>
</gene>
<keyword evidence="3" id="KW-0804">Transcription</keyword>
<dbReference type="InterPro" id="IPR018062">
    <property type="entry name" value="HTH_AraC-typ_CS"/>
</dbReference>
<accession>A0A4Q1C5M2</accession>
<keyword evidence="2" id="KW-0238">DNA-binding</keyword>
<organism evidence="5 6">
    <name type="scientific">Oleiharenicola lentus</name>
    <dbReference type="NCBI Taxonomy" id="2508720"/>
    <lineage>
        <taxon>Bacteria</taxon>
        <taxon>Pseudomonadati</taxon>
        <taxon>Verrucomicrobiota</taxon>
        <taxon>Opitutia</taxon>
        <taxon>Opitutales</taxon>
        <taxon>Opitutaceae</taxon>
        <taxon>Oleiharenicola</taxon>
    </lineage>
</organism>
<proteinExistence type="predicted"/>
<dbReference type="AlphaFoldDB" id="A0A4Q1C5M2"/>
<name>A0A4Q1C5M2_9BACT</name>
<evidence type="ECO:0000259" key="4">
    <source>
        <dbReference type="PROSITE" id="PS01124"/>
    </source>
</evidence>
<dbReference type="InterPro" id="IPR009057">
    <property type="entry name" value="Homeodomain-like_sf"/>
</dbReference>
<dbReference type="PROSITE" id="PS01124">
    <property type="entry name" value="HTH_ARAC_FAMILY_2"/>
    <property type="match status" value="1"/>
</dbReference>
<evidence type="ECO:0000313" key="6">
    <source>
        <dbReference type="Proteomes" id="UP000290218"/>
    </source>
</evidence>
<feature type="domain" description="HTH araC/xylS-type" evidence="4">
    <location>
        <begin position="162"/>
        <end position="260"/>
    </location>
</feature>
<dbReference type="PANTHER" id="PTHR46796:SF6">
    <property type="entry name" value="ARAC SUBFAMILY"/>
    <property type="match status" value="1"/>
</dbReference>
<keyword evidence="1" id="KW-0805">Transcription regulation</keyword>
<dbReference type="SUPFAM" id="SSF46689">
    <property type="entry name" value="Homeodomain-like"/>
    <property type="match status" value="2"/>
</dbReference>
<dbReference type="OrthoDB" id="6670788at2"/>
<dbReference type="Proteomes" id="UP000290218">
    <property type="component" value="Unassembled WGS sequence"/>
</dbReference>
<dbReference type="PANTHER" id="PTHR46796">
    <property type="entry name" value="HTH-TYPE TRANSCRIPTIONAL ACTIVATOR RHAS-RELATED"/>
    <property type="match status" value="1"/>
</dbReference>
<dbReference type="InterPro" id="IPR018060">
    <property type="entry name" value="HTH_AraC"/>
</dbReference>
<evidence type="ECO:0000256" key="2">
    <source>
        <dbReference type="ARBA" id="ARBA00023125"/>
    </source>
</evidence>
<dbReference type="PROSITE" id="PS00041">
    <property type="entry name" value="HTH_ARAC_FAMILY_1"/>
    <property type="match status" value="1"/>
</dbReference>
<keyword evidence="6" id="KW-1185">Reference proteome</keyword>
<dbReference type="Gene3D" id="1.10.10.60">
    <property type="entry name" value="Homeodomain-like"/>
    <property type="match status" value="1"/>
</dbReference>
<reference evidence="5 6" key="1">
    <citation type="submission" date="2019-01" db="EMBL/GenBank/DDBJ databases">
        <title>Lacunisphaera sp. strain TWA-58.</title>
        <authorList>
            <person name="Chen W.-M."/>
        </authorList>
    </citation>
    <scope>NUCLEOTIDE SEQUENCE [LARGE SCALE GENOMIC DNA]</scope>
    <source>
        <strain evidence="5 6">TWA-58</strain>
    </source>
</reference>
<dbReference type="GO" id="GO:0003700">
    <property type="term" value="F:DNA-binding transcription factor activity"/>
    <property type="evidence" value="ECO:0007669"/>
    <property type="project" value="InterPro"/>
</dbReference>